<dbReference type="SUPFAM" id="SSF51395">
    <property type="entry name" value="FMN-linked oxidoreductases"/>
    <property type="match status" value="1"/>
</dbReference>
<gene>
    <name evidence="1" type="ORF">ANHYDRO_01876</name>
</gene>
<proteinExistence type="predicted"/>
<dbReference type="Gene3D" id="3.20.20.70">
    <property type="entry name" value="Aldolase class I"/>
    <property type="match status" value="1"/>
</dbReference>
<dbReference type="Proteomes" id="UP000005451">
    <property type="component" value="Unassembled WGS sequence"/>
</dbReference>
<evidence type="ECO:0000313" key="1">
    <source>
        <dbReference type="EMBL" id="EEB35364.1"/>
    </source>
</evidence>
<reference evidence="1 2" key="2">
    <citation type="submission" date="2008-10" db="EMBL/GenBank/DDBJ databases">
        <title>Draft genome sequence of Anaerococcus hydrogenalis (DSM 7454).</title>
        <authorList>
            <person name="Sudarsanam P."/>
            <person name="Ley R."/>
            <person name="Guruge J."/>
            <person name="Turnbaugh P.J."/>
            <person name="Mahowald M."/>
            <person name="Liep D."/>
            <person name="Gordon J."/>
        </authorList>
    </citation>
    <scope>NUCLEOTIDE SEQUENCE [LARGE SCALE GENOMIC DNA]</scope>
    <source>
        <strain evidence="1 2">DSM 7454</strain>
    </source>
</reference>
<dbReference type="STRING" id="561177.ANHYDRO_01876"/>
<name>B6WB95_9FIRM</name>
<sequence>MEYKLKKETIMEEKMKKFVPQVHSKLRKSFITVPEEIYRASGIKIYEKRIKSLLFTTDLAIIRNTNADSIMAVYPYTPQNTIAQSIISTASVPCFIGVGGGTTQGARSKYIAFDAELEGAYGVVVNSPIPNKDIKAISEFVDIPVIATVTGFKDDVVGKIEAGAEILNVSGGPKTPELLVEIRKLIGDEFPIIATGGKKPESILKTIKAGANAISYTAPSSAEVFAEMMDKYRK</sequence>
<dbReference type="InterPro" id="IPR013785">
    <property type="entry name" value="Aldolase_TIM"/>
</dbReference>
<dbReference type="EMBL" id="ABXA01000044">
    <property type="protein sequence ID" value="EEB35364.1"/>
    <property type="molecule type" value="Genomic_DNA"/>
</dbReference>
<organism evidence="1 2">
    <name type="scientific">Anaerococcus hydrogenalis DSM 7454</name>
    <dbReference type="NCBI Taxonomy" id="561177"/>
    <lineage>
        <taxon>Bacteria</taxon>
        <taxon>Bacillati</taxon>
        <taxon>Bacillota</taxon>
        <taxon>Tissierellia</taxon>
        <taxon>Tissierellales</taxon>
        <taxon>Peptoniphilaceae</taxon>
        <taxon>Anaerococcus</taxon>
    </lineage>
</organism>
<accession>B6WB95</accession>
<reference evidence="1 2" key="1">
    <citation type="submission" date="2008-09" db="EMBL/GenBank/DDBJ databases">
        <authorList>
            <person name="Fulton L."/>
            <person name="Clifton S."/>
            <person name="Fulton B."/>
            <person name="Xu J."/>
            <person name="Minx P."/>
            <person name="Pepin K.H."/>
            <person name="Johnson M."/>
            <person name="Thiruvilangam P."/>
            <person name="Bhonagiri V."/>
            <person name="Nash W.E."/>
            <person name="Mardis E.R."/>
            <person name="Wilson R.K."/>
        </authorList>
    </citation>
    <scope>NUCLEOTIDE SEQUENCE [LARGE SCALE GENOMIC DNA]</scope>
    <source>
        <strain evidence="1 2">DSM 7454</strain>
    </source>
</reference>
<evidence type="ECO:0008006" key="3">
    <source>
        <dbReference type="Google" id="ProtNLM"/>
    </source>
</evidence>
<protein>
    <recommendedName>
        <fullName evidence="3">Hydrolase</fullName>
    </recommendedName>
</protein>
<dbReference type="eggNOG" id="COG1304">
    <property type="taxonomic scope" value="Bacteria"/>
</dbReference>
<evidence type="ECO:0000313" key="2">
    <source>
        <dbReference type="Proteomes" id="UP000005451"/>
    </source>
</evidence>
<comment type="caution">
    <text evidence="1">The sequence shown here is derived from an EMBL/GenBank/DDBJ whole genome shotgun (WGS) entry which is preliminary data.</text>
</comment>
<dbReference type="AlphaFoldDB" id="B6WB95"/>